<dbReference type="Gramene" id="PGSC0003DMT400093267">
    <property type="protein sequence ID" value="PGSC0003DMT400093267"/>
    <property type="gene ID" value="PGSC0003DMG400042838"/>
</dbReference>
<dbReference type="GO" id="GO:0009523">
    <property type="term" value="C:photosystem II"/>
    <property type="evidence" value="ECO:0000318"/>
    <property type="project" value="GO_Central"/>
</dbReference>
<evidence type="ECO:0008006" key="4">
    <source>
        <dbReference type="Google" id="ProtNLM"/>
    </source>
</evidence>
<sequence>MSTNIGDHCQHLIRTKKLDDMKKRLAPLISDETPKWLAEGVPIEKKELNIAVRLWFDFISSTIMSSHNELILRLAKMGQLALSADHRFAILEASIPGMIQIALTDVVTPLSTTIDALVSRIAIPDMPEMPQTTTGHRDRAKQKTDPESEVESDEEIHEETEGAADEDLTETEAIMIDVAVHTSLAPVVGPSWGHSE</sequence>
<dbReference type="AlphaFoldDB" id="M1DRL0"/>
<dbReference type="InParanoid" id="M1DRL0"/>
<feature type="compositionally biased region" description="Basic and acidic residues" evidence="1">
    <location>
        <begin position="135"/>
        <end position="146"/>
    </location>
</feature>
<name>M1DRL0_SOLTU</name>
<reference evidence="2" key="2">
    <citation type="submission" date="2015-06" db="UniProtKB">
        <authorList>
            <consortium name="EnsemblPlants"/>
        </authorList>
    </citation>
    <scope>IDENTIFICATION</scope>
    <source>
        <strain evidence="2">DM1-3 516 R44</strain>
    </source>
</reference>
<dbReference type="HOGENOM" id="CLU_1392340_0_0_1"/>
<organism evidence="2 3">
    <name type="scientific">Solanum tuberosum</name>
    <name type="common">Potato</name>
    <dbReference type="NCBI Taxonomy" id="4113"/>
    <lineage>
        <taxon>Eukaryota</taxon>
        <taxon>Viridiplantae</taxon>
        <taxon>Streptophyta</taxon>
        <taxon>Embryophyta</taxon>
        <taxon>Tracheophyta</taxon>
        <taxon>Spermatophyta</taxon>
        <taxon>Magnoliopsida</taxon>
        <taxon>eudicotyledons</taxon>
        <taxon>Gunneridae</taxon>
        <taxon>Pentapetalae</taxon>
        <taxon>asterids</taxon>
        <taxon>lamiids</taxon>
        <taxon>Solanales</taxon>
        <taxon>Solanaceae</taxon>
        <taxon>Solanoideae</taxon>
        <taxon>Solaneae</taxon>
        <taxon>Solanum</taxon>
    </lineage>
</organism>
<feature type="compositionally biased region" description="Acidic residues" evidence="1">
    <location>
        <begin position="147"/>
        <end position="170"/>
    </location>
</feature>
<evidence type="ECO:0000313" key="3">
    <source>
        <dbReference type="Proteomes" id="UP000011115"/>
    </source>
</evidence>
<keyword evidence="3" id="KW-1185">Reference proteome</keyword>
<proteinExistence type="predicted"/>
<dbReference type="PANTHER" id="PTHR33180">
    <property type="entry name" value="PHOTOSYSTEM II CP43 REACTION CENTER PROTEIN"/>
    <property type="match status" value="1"/>
</dbReference>
<dbReference type="PANTHER" id="PTHR33180:SF31">
    <property type="entry name" value="POLYPROTEIN PROTEIN"/>
    <property type="match status" value="1"/>
</dbReference>
<dbReference type="Proteomes" id="UP000011115">
    <property type="component" value="Unassembled WGS sequence"/>
</dbReference>
<dbReference type="EnsemblPlants" id="PGSC0003DMT400093267">
    <property type="protein sequence ID" value="PGSC0003DMT400093267"/>
    <property type="gene ID" value="PGSC0003DMG400042838"/>
</dbReference>
<dbReference type="GO" id="GO:0009579">
    <property type="term" value="C:thylakoid"/>
    <property type="evidence" value="ECO:0000318"/>
    <property type="project" value="GO_Central"/>
</dbReference>
<protein>
    <recommendedName>
        <fullName evidence="4">Integrase core domain containing protein</fullName>
    </recommendedName>
</protein>
<evidence type="ECO:0000313" key="2">
    <source>
        <dbReference type="EnsemblPlants" id="PGSC0003DMT400093267"/>
    </source>
</evidence>
<evidence type="ECO:0000256" key="1">
    <source>
        <dbReference type="SAM" id="MobiDB-lite"/>
    </source>
</evidence>
<reference evidence="3" key="1">
    <citation type="journal article" date="2011" name="Nature">
        <title>Genome sequence and analysis of the tuber crop potato.</title>
        <authorList>
            <consortium name="The Potato Genome Sequencing Consortium"/>
        </authorList>
    </citation>
    <scope>NUCLEOTIDE SEQUENCE [LARGE SCALE GENOMIC DNA]</scope>
    <source>
        <strain evidence="3">cv. DM1-3 516 R44</strain>
    </source>
</reference>
<dbReference type="PaxDb" id="4113-PGSC0003DMT400093267"/>
<feature type="region of interest" description="Disordered" evidence="1">
    <location>
        <begin position="125"/>
        <end position="172"/>
    </location>
</feature>
<accession>M1DRL0</accession>